<evidence type="ECO:0000256" key="1">
    <source>
        <dbReference type="PROSITE-ProRule" id="PRU00047"/>
    </source>
</evidence>
<dbReference type="GO" id="GO:0003676">
    <property type="term" value="F:nucleic acid binding"/>
    <property type="evidence" value="ECO:0007669"/>
    <property type="project" value="InterPro"/>
</dbReference>
<dbReference type="InterPro" id="IPR001878">
    <property type="entry name" value="Znf_CCHC"/>
</dbReference>
<dbReference type="PANTHER" id="PTHR31286:SF173">
    <property type="entry name" value="DUF4283 DOMAIN-CONTAINING PROTEIN"/>
    <property type="match status" value="1"/>
</dbReference>
<dbReference type="GO" id="GO:0008270">
    <property type="term" value="F:zinc ion binding"/>
    <property type="evidence" value="ECO:0007669"/>
    <property type="project" value="UniProtKB-KW"/>
</dbReference>
<dbReference type="Proteomes" id="UP000593568">
    <property type="component" value="Unassembled WGS sequence"/>
</dbReference>
<keyword evidence="1" id="KW-0863">Zinc-finger</keyword>
<keyword evidence="1" id="KW-0862">Zinc</keyword>
<name>A0A7J9DDA3_9ROSI</name>
<protein>
    <recommendedName>
        <fullName evidence="2">CCHC-type domain-containing protein</fullName>
    </recommendedName>
</protein>
<dbReference type="EMBL" id="JABEZW010000001">
    <property type="protein sequence ID" value="MBA0758702.1"/>
    <property type="molecule type" value="Genomic_DNA"/>
</dbReference>
<dbReference type="PROSITE" id="PS50158">
    <property type="entry name" value="ZF_CCHC"/>
    <property type="match status" value="1"/>
</dbReference>
<feature type="domain" description="CCHC-type" evidence="2">
    <location>
        <begin position="107"/>
        <end position="120"/>
    </location>
</feature>
<keyword evidence="1" id="KW-0479">Metal-binding</keyword>
<reference evidence="3 4" key="1">
    <citation type="journal article" date="2019" name="Genome Biol. Evol.">
        <title>Insights into the evolution of the New World diploid cottons (Gossypium, subgenus Houzingenia) based on genome sequencing.</title>
        <authorList>
            <person name="Grover C.E."/>
            <person name="Arick M.A. 2nd"/>
            <person name="Thrash A."/>
            <person name="Conover J.L."/>
            <person name="Sanders W.S."/>
            <person name="Peterson D.G."/>
            <person name="Frelichowski J.E."/>
            <person name="Scheffler J.A."/>
            <person name="Scheffler B.E."/>
            <person name="Wendel J.F."/>
        </authorList>
    </citation>
    <scope>NUCLEOTIDE SEQUENCE [LARGE SCALE GENOMIC DNA]</scope>
    <source>
        <strain evidence="3">8</strain>
        <tissue evidence="3">Leaf</tissue>
    </source>
</reference>
<dbReference type="PANTHER" id="PTHR31286">
    <property type="entry name" value="GLYCINE-RICH CELL WALL STRUCTURAL PROTEIN 1.8-LIKE"/>
    <property type="match status" value="1"/>
</dbReference>
<proteinExistence type="predicted"/>
<gene>
    <name evidence="3" type="ORF">Gotri_021675</name>
</gene>
<accession>A0A7J9DDA3</accession>
<keyword evidence="4" id="KW-1185">Reference proteome</keyword>
<evidence type="ECO:0000313" key="3">
    <source>
        <dbReference type="EMBL" id="MBA0758702.1"/>
    </source>
</evidence>
<evidence type="ECO:0000313" key="4">
    <source>
        <dbReference type="Proteomes" id="UP000593568"/>
    </source>
</evidence>
<evidence type="ECO:0000259" key="2">
    <source>
        <dbReference type="PROSITE" id="PS50158"/>
    </source>
</evidence>
<organism evidence="3 4">
    <name type="scientific">Gossypium trilobum</name>
    <dbReference type="NCBI Taxonomy" id="34281"/>
    <lineage>
        <taxon>Eukaryota</taxon>
        <taxon>Viridiplantae</taxon>
        <taxon>Streptophyta</taxon>
        <taxon>Embryophyta</taxon>
        <taxon>Tracheophyta</taxon>
        <taxon>Spermatophyta</taxon>
        <taxon>Magnoliopsida</taxon>
        <taxon>eudicotyledons</taxon>
        <taxon>Gunneridae</taxon>
        <taxon>Pentapetalae</taxon>
        <taxon>rosids</taxon>
        <taxon>malvids</taxon>
        <taxon>Malvales</taxon>
        <taxon>Malvaceae</taxon>
        <taxon>Malvoideae</taxon>
        <taxon>Gossypium</taxon>
    </lineage>
</organism>
<sequence>MLMGKGVSVQGEGSRLLMLIVLKIWNSWIAMLENSRLMEFWYKNRILEVVGELVGKAAELDFNTDSKTRGRFLRMVVFVDLEKLLVSQVLVAGDLIWVEYEALSTICLSCGKYGHLKEMCISPKVEKGLEIGKTNDKSEPANLTSGGEMLTFRPWIVAGEAYLGGLKKLDRIMRSSNLANDPLVTTTHFNPTFEESEGMMVALDV</sequence>
<dbReference type="InterPro" id="IPR040256">
    <property type="entry name" value="At4g02000-like"/>
</dbReference>
<comment type="caution">
    <text evidence="3">The sequence shown here is derived from an EMBL/GenBank/DDBJ whole genome shotgun (WGS) entry which is preliminary data.</text>
</comment>
<dbReference type="AlphaFoldDB" id="A0A7J9DDA3"/>